<gene>
    <name evidence="1" type="ORF">QO012_004599</name>
</gene>
<accession>A0ABU0I879</accession>
<comment type="caution">
    <text evidence="1">The sequence shown here is derived from an EMBL/GenBank/DDBJ whole genome shotgun (WGS) entry which is preliminary data.</text>
</comment>
<proteinExistence type="predicted"/>
<organism evidence="1 2">
    <name type="scientific">Methylobacterium aerolatum</name>
    <dbReference type="NCBI Taxonomy" id="418708"/>
    <lineage>
        <taxon>Bacteria</taxon>
        <taxon>Pseudomonadati</taxon>
        <taxon>Pseudomonadota</taxon>
        <taxon>Alphaproteobacteria</taxon>
        <taxon>Hyphomicrobiales</taxon>
        <taxon>Methylobacteriaceae</taxon>
        <taxon>Methylobacterium</taxon>
    </lineage>
</organism>
<dbReference type="SUPFAM" id="SSF69047">
    <property type="entry name" value="Hypothetical protein YjbJ"/>
    <property type="match status" value="1"/>
</dbReference>
<name>A0ABU0I879_9HYPH</name>
<protein>
    <submittedName>
        <fullName evidence="1">Uncharacterized protein YjbJ (UPF0337 family)</fullName>
    </submittedName>
</protein>
<dbReference type="EMBL" id="JAUSVP010000037">
    <property type="protein sequence ID" value="MDQ0450070.1"/>
    <property type="molecule type" value="Genomic_DNA"/>
</dbReference>
<feature type="non-terminal residue" evidence="1">
    <location>
        <position position="33"/>
    </location>
</feature>
<evidence type="ECO:0000313" key="2">
    <source>
        <dbReference type="Proteomes" id="UP001231124"/>
    </source>
</evidence>
<dbReference type="Proteomes" id="UP001231124">
    <property type="component" value="Unassembled WGS sequence"/>
</dbReference>
<dbReference type="RefSeq" id="WP_370876770.1">
    <property type="nucleotide sequence ID" value="NZ_JAUSVP010000037.1"/>
</dbReference>
<dbReference type="InterPro" id="IPR036629">
    <property type="entry name" value="YjbJ_sf"/>
</dbReference>
<reference evidence="1 2" key="1">
    <citation type="submission" date="2023-07" db="EMBL/GenBank/DDBJ databases">
        <title>Genomic Encyclopedia of Type Strains, Phase IV (KMG-IV): sequencing the most valuable type-strain genomes for metagenomic binning, comparative biology and taxonomic classification.</title>
        <authorList>
            <person name="Goeker M."/>
        </authorList>
    </citation>
    <scope>NUCLEOTIDE SEQUENCE [LARGE SCALE GENOMIC DNA]</scope>
    <source>
        <strain evidence="1 2">DSM 19013</strain>
    </source>
</reference>
<keyword evidence="2" id="KW-1185">Reference proteome</keyword>
<sequence length="33" mass="3332">MSSTTDKLKGLANEAVGNVKQAVGNATGNDKLV</sequence>
<evidence type="ECO:0000313" key="1">
    <source>
        <dbReference type="EMBL" id="MDQ0450070.1"/>
    </source>
</evidence>